<gene>
    <name evidence="1" type="ORF">SAMN02982985_03730</name>
</gene>
<proteinExistence type="predicted"/>
<accession>A0A1I4Q3U9</accession>
<name>A0A1I4Q3U9_9BURK</name>
<sequence>MTILLDEGQICAPDMAIDRLCDLITRKDRCFIPAERMREYLLDGNEAALADLAAFRDSWNDMPCDEYMADGGRYRSRRHATLRALPSSHVVYVEPHQPHYQSLSYNNLNGGIARHYQPIEPEILRGPTMTAILRFCCSIFGRLSPYAHWHIEAHQFRIDAKLAAEGKPTPEGVHRDGVNFVLMLMVNRKNVVNGCTQIYDLDKRKIDSFTLTELFDAAIVNDHHVLHGVTPIVQLDVEQAASRDVLVVTFRKK</sequence>
<reference evidence="1 2" key="1">
    <citation type="submission" date="2016-10" db="EMBL/GenBank/DDBJ databases">
        <authorList>
            <person name="de Groot N.N."/>
        </authorList>
    </citation>
    <scope>NUCLEOTIDE SEQUENCE [LARGE SCALE GENOMIC DNA]</scope>
    <source>
        <strain evidence="1 2">ATCC 43154</strain>
    </source>
</reference>
<dbReference type="InterPro" id="IPR018724">
    <property type="entry name" value="2OG-Fe_dioxygenase"/>
</dbReference>
<organism evidence="1 2">
    <name type="scientific">Rugamonas rubra</name>
    <dbReference type="NCBI Taxonomy" id="758825"/>
    <lineage>
        <taxon>Bacteria</taxon>
        <taxon>Pseudomonadati</taxon>
        <taxon>Pseudomonadota</taxon>
        <taxon>Betaproteobacteria</taxon>
        <taxon>Burkholderiales</taxon>
        <taxon>Oxalobacteraceae</taxon>
        <taxon>Telluria group</taxon>
        <taxon>Rugamonas</taxon>
    </lineage>
</organism>
<dbReference type="Proteomes" id="UP000199470">
    <property type="component" value="Unassembled WGS sequence"/>
</dbReference>
<evidence type="ECO:0000313" key="2">
    <source>
        <dbReference type="Proteomes" id="UP000199470"/>
    </source>
</evidence>
<evidence type="ECO:0000313" key="1">
    <source>
        <dbReference type="EMBL" id="SFM34749.1"/>
    </source>
</evidence>
<dbReference type="AlphaFoldDB" id="A0A1I4Q3U9"/>
<dbReference type="EMBL" id="FOTW01000018">
    <property type="protein sequence ID" value="SFM34749.1"/>
    <property type="molecule type" value="Genomic_DNA"/>
</dbReference>
<dbReference type="Pfam" id="PF10014">
    <property type="entry name" value="2OG-Fe_Oxy_2"/>
    <property type="match status" value="1"/>
</dbReference>
<dbReference type="GO" id="GO:0051213">
    <property type="term" value="F:dioxygenase activity"/>
    <property type="evidence" value="ECO:0007669"/>
    <property type="project" value="InterPro"/>
</dbReference>
<dbReference type="Gene3D" id="2.60.120.620">
    <property type="entry name" value="q2cbj1_9rhob like domain"/>
    <property type="match status" value="1"/>
</dbReference>
<keyword evidence="2" id="KW-1185">Reference proteome</keyword>
<protein>
    <recommendedName>
        <fullName evidence="3">2OG-Fe dioxygenase</fullName>
    </recommendedName>
</protein>
<evidence type="ECO:0008006" key="3">
    <source>
        <dbReference type="Google" id="ProtNLM"/>
    </source>
</evidence>
<dbReference type="STRING" id="758825.SAMN02982985_03730"/>